<feature type="domain" description="Response regulatory" evidence="2">
    <location>
        <begin position="4"/>
        <end position="122"/>
    </location>
</feature>
<dbReference type="SUPFAM" id="SSF52172">
    <property type="entry name" value="CheY-like"/>
    <property type="match status" value="1"/>
</dbReference>
<dbReference type="Gene3D" id="3.40.50.2300">
    <property type="match status" value="1"/>
</dbReference>
<dbReference type="InterPro" id="IPR051271">
    <property type="entry name" value="2C-system_Tx_regulators"/>
</dbReference>
<feature type="modified residue" description="4-aspartylphosphate" evidence="1">
    <location>
        <position position="57"/>
    </location>
</feature>
<dbReference type="Proteomes" id="UP000617041">
    <property type="component" value="Unassembled WGS sequence"/>
</dbReference>
<comment type="caution">
    <text evidence="3">The sequence shown here is derived from an EMBL/GenBank/DDBJ whole genome shotgun (WGS) entry which is preliminary data.</text>
</comment>
<organism evidence="3 4">
    <name type="scientific">Ramlibacter algicola</name>
    <dbReference type="NCBI Taxonomy" id="2795217"/>
    <lineage>
        <taxon>Bacteria</taxon>
        <taxon>Pseudomonadati</taxon>
        <taxon>Pseudomonadota</taxon>
        <taxon>Betaproteobacteria</taxon>
        <taxon>Burkholderiales</taxon>
        <taxon>Comamonadaceae</taxon>
        <taxon>Ramlibacter</taxon>
    </lineage>
</organism>
<dbReference type="InterPro" id="IPR011006">
    <property type="entry name" value="CheY-like_superfamily"/>
</dbReference>
<gene>
    <name evidence="3" type="ORF">I8E28_04620</name>
</gene>
<sequence>MGIRVLVVEDVKASHELILESLQLIGGFDVVGSCPTELQAQQWLHDRPSDCDLVILDLMLREGSGFAVLNQMRKRRDPPQIVVFSDFATPAVAEKCRAMGAVDAISKEDYRQLRVFLERYRSGTLTDRPSCVDTRQRTH</sequence>
<dbReference type="EMBL" id="JAEDAO010000001">
    <property type="protein sequence ID" value="MBK0391863.1"/>
    <property type="molecule type" value="Genomic_DNA"/>
</dbReference>
<dbReference type="SMART" id="SM00448">
    <property type="entry name" value="REC"/>
    <property type="match status" value="1"/>
</dbReference>
<dbReference type="RefSeq" id="WP_200786725.1">
    <property type="nucleotide sequence ID" value="NZ_JAEDAO010000001.1"/>
</dbReference>
<evidence type="ECO:0000259" key="2">
    <source>
        <dbReference type="PROSITE" id="PS50110"/>
    </source>
</evidence>
<reference evidence="3" key="1">
    <citation type="submission" date="2020-12" db="EMBL/GenBank/DDBJ databases">
        <title>Ramlibacter sp. nov., isolated from a freshwater alga, Cryptomonas.</title>
        <authorList>
            <person name="Kim H.M."/>
            <person name="Jeon C.O."/>
        </authorList>
    </citation>
    <scope>NUCLEOTIDE SEQUENCE</scope>
    <source>
        <strain evidence="3">CrO1</strain>
    </source>
</reference>
<protein>
    <submittedName>
        <fullName evidence="3">Response regulator</fullName>
    </submittedName>
</protein>
<dbReference type="PANTHER" id="PTHR45526:SF1">
    <property type="entry name" value="TRANSCRIPTIONAL REGULATORY PROTEIN DCUR-RELATED"/>
    <property type="match status" value="1"/>
</dbReference>
<evidence type="ECO:0000256" key="1">
    <source>
        <dbReference type="PROSITE-ProRule" id="PRU00169"/>
    </source>
</evidence>
<dbReference type="AlphaFoldDB" id="A0A934PZB7"/>
<dbReference type="PROSITE" id="PS50110">
    <property type="entry name" value="RESPONSE_REGULATORY"/>
    <property type="match status" value="1"/>
</dbReference>
<dbReference type="PANTHER" id="PTHR45526">
    <property type="entry name" value="TRANSCRIPTIONAL REGULATORY PROTEIN DPIA"/>
    <property type="match status" value="1"/>
</dbReference>
<evidence type="ECO:0000313" key="3">
    <source>
        <dbReference type="EMBL" id="MBK0391863.1"/>
    </source>
</evidence>
<proteinExistence type="predicted"/>
<keyword evidence="4" id="KW-1185">Reference proteome</keyword>
<keyword evidence="1" id="KW-0597">Phosphoprotein</keyword>
<evidence type="ECO:0000313" key="4">
    <source>
        <dbReference type="Proteomes" id="UP000617041"/>
    </source>
</evidence>
<name>A0A934PZB7_9BURK</name>
<dbReference type="Pfam" id="PF00072">
    <property type="entry name" value="Response_reg"/>
    <property type="match status" value="1"/>
</dbReference>
<accession>A0A934PZB7</accession>
<dbReference type="GO" id="GO:0000156">
    <property type="term" value="F:phosphorelay response regulator activity"/>
    <property type="evidence" value="ECO:0007669"/>
    <property type="project" value="TreeGrafter"/>
</dbReference>
<dbReference type="InterPro" id="IPR001789">
    <property type="entry name" value="Sig_transdc_resp-reg_receiver"/>
</dbReference>